<feature type="region of interest" description="Disordered" evidence="13">
    <location>
        <begin position="609"/>
        <end position="655"/>
    </location>
</feature>
<dbReference type="GO" id="GO:0001508">
    <property type="term" value="P:action potential"/>
    <property type="evidence" value="ECO:0007669"/>
    <property type="project" value="TreeGrafter"/>
</dbReference>
<feature type="transmembrane region" description="Helical" evidence="14">
    <location>
        <begin position="179"/>
        <end position="200"/>
    </location>
</feature>
<feature type="region of interest" description="Disordered" evidence="13">
    <location>
        <begin position="1"/>
        <end position="25"/>
    </location>
</feature>
<evidence type="ECO:0000256" key="12">
    <source>
        <dbReference type="SAM" id="Coils"/>
    </source>
</evidence>
<accession>A0AAD7X7K5</accession>
<dbReference type="EMBL" id="JAPEVG010000389">
    <property type="protein sequence ID" value="KAJ8463502.1"/>
    <property type="molecule type" value="Genomic_DNA"/>
</dbReference>
<dbReference type="GO" id="GO:0005249">
    <property type="term" value="F:voltage-gated potassium channel activity"/>
    <property type="evidence" value="ECO:0007669"/>
    <property type="project" value="InterPro"/>
</dbReference>
<feature type="transmembrane region" description="Helical" evidence="14">
    <location>
        <begin position="99"/>
        <end position="118"/>
    </location>
</feature>
<evidence type="ECO:0000256" key="9">
    <source>
        <dbReference type="ARBA" id="ARBA00023065"/>
    </source>
</evidence>
<keyword evidence="3" id="KW-0633">Potassium transport</keyword>
<gene>
    <name evidence="16" type="ORF">ONZ51_g10215</name>
</gene>
<keyword evidence="17" id="KW-1185">Reference proteome</keyword>
<evidence type="ECO:0000256" key="13">
    <source>
        <dbReference type="SAM" id="MobiDB-lite"/>
    </source>
</evidence>
<dbReference type="PANTHER" id="PTHR11537:SF254">
    <property type="entry name" value="POTASSIUM VOLTAGE-GATED CHANNEL PROTEIN SHAB"/>
    <property type="match status" value="1"/>
</dbReference>
<keyword evidence="11" id="KW-0407">Ion channel</keyword>
<dbReference type="PANTHER" id="PTHR11537">
    <property type="entry name" value="VOLTAGE-GATED POTASSIUM CHANNEL"/>
    <property type="match status" value="1"/>
</dbReference>
<comment type="subcellular location">
    <subcellularLocation>
        <location evidence="1">Membrane</location>
        <topology evidence="1">Multi-pass membrane protein</topology>
    </subcellularLocation>
</comment>
<feature type="compositionally biased region" description="Polar residues" evidence="13">
    <location>
        <begin position="569"/>
        <end position="588"/>
    </location>
</feature>
<feature type="coiled-coil region" evidence="12">
    <location>
        <begin position="297"/>
        <end position="324"/>
    </location>
</feature>
<keyword evidence="10 14" id="KW-0472">Membrane</keyword>
<dbReference type="Proteomes" id="UP001215151">
    <property type="component" value="Unassembled WGS sequence"/>
</dbReference>
<evidence type="ECO:0000256" key="6">
    <source>
        <dbReference type="ARBA" id="ARBA00022882"/>
    </source>
</evidence>
<protein>
    <recommendedName>
        <fullName evidence="15">Ion transport domain-containing protein</fullName>
    </recommendedName>
</protein>
<keyword evidence="5" id="KW-0631">Potassium channel</keyword>
<keyword evidence="4 14" id="KW-0812">Transmembrane</keyword>
<evidence type="ECO:0000256" key="7">
    <source>
        <dbReference type="ARBA" id="ARBA00022958"/>
    </source>
</evidence>
<keyword evidence="8 14" id="KW-1133">Transmembrane helix</keyword>
<feature type="transmembrane region" description="Helical" evidence="14">
    <location>
        <begin position="130"/>
        <end position="151"/>
    </location>
</feature>
<feature type="compositionally biased region" description="Low complexity" evidence="13">
    <location>
        <begin position="1"/>
        <end position="18"/>
    </location>
</feature>
<keyword evidence="12" id="KW-0175">Coiled coil</keyword>
<dbReference type="GO" id="GO:0008076">
    <property type="term" value="C:voltage-gated potassium channel complex"/>
    <property type="evidence" value="ECO:0007669"/>
    <property type="project" value="InterPro"/>
</dbReference>
<keyword evidence="6" id="KW-0851">Voltage-gated channel</keyword>
<evidence type="ECO:0000256" key="3">
    <source>
        <dbReference type="ARBA" id="ARBA00022538"/>
    </source>
</evidence>
<sequence length="820" mass="89643">MSQTIPLSRITSSRSSSPYIPAPESPGQAEFQNGLAYDNADEVRTLPPSWQKELYMLVEQPTSSHAAFLIHIFTTSLIVVSAVVTVLETVPAFHSIPGGVWFGLETTLVVLFTIEYIARCIAHATSWTRFFKWVVSFFGIIDLLGILPYYIEIALQQDTSTLFSTIEVMYLSFRRSQHALLALSFFVVMVLVVFSTLLYFAERGTWDETLGTFLNSDGDPSQFASIPAAGWFVLKTYEAEDDAEAINDPLASPMLSRSRSVRDLASTTGLWQHAQEEITRTRRVSGNPPPMARTQSQAELAAQVAELRAKIDAQEEMLRRIMDAVEGRGQEDAELGLHAPEAWVSAVRKQAGPCGYGLRSALLGRVLHCIPLQVAPGWSRSTRCSLNSLYPELAQVAFTTLVDNCLKMYSLREGGSSSRPHDDLDLVDDLNELMERLGMKLPFPLESPFDLTPSLLLGILESILEDRLPIPPAVRASRDFASKVQAMKIFLGVFENDVLGGGVDVGLSDVDPRRLAAGNEDEVIFVGELLRWLGRQRGILPPSPGPSRANDPAAVPPTLPLHVRKRAASPSTQSTVTSGVHSSLSMTRPTLAETDTTVMSVASEPLAPLPHAQLPNLPSFRAPADHETSRRASGSSNGSRSRSTSTTRAQPRCIHELEDPSFVVEGAEPDESLFDGDSTSVCRCAHTSAEAEVEAGEEFGDLGDDLPATPTTPQPVRRSGWIDHAEESELDVFESRRRVPSSHSHSVPATANRRAVSYSGPSSSTSHLAREDERLSASTSTSRRIVTPHNAPTEYTLALLNERARLWDELAKLKAAALVK</sequence>
<dbReference type="SUPFAM" id="SSF81324">
    <property type="entry name" value="Voltage-gated potassium channels"/>
    <property type="match status" value="1"/>
</dbReference>
<evidence type="ECO:0000256" key="5">
    <source>
        <dbReference type="ARBA" id="ARBA00022826"/>
    </source>
</evidence>
<feature type="region of interest" description="Disordered" evidence="13">
    <location>
        <begin position="564"/>
        <end position="588"/>
    </location>
</feature>
<dbReference type="Gene3D" id="1.10.287.70">
    <property type="match status" value="1"/>
</dbReference>
<dbReference type="InterPro" id="IPR027359">
    <property type="entry name" value="Volt_channel_dom_sf"/>
</dbReference>
<organism evidence="16 17">
    <name type="scientific">Trametes cubensis</name>
    <dbReference type="NCBI Taxonomy" id="1111947"/>
    <lineage>
        <taxon>Eukaryota</taxon>
        <taxon>Fungi</taxon>
        <taxon>Dikarya</taxon>
        <taxon>Basidiomycota</taxon>
        <taxon>Agaricomycotina</taxon>
        <taxon>Agaricomycetes</taxon>
        <taxon>Polyporales</taxon>
        <taxon>Polyporaceae</taxon>
        <taxon>Trametes</taxon>
    </lineage>
</organism>
<proteinExistence type="predicted"/>
<feature type="region of interest" description="Disordered" evidence="13">
    <location>
        <begin position="697"/>
        <end position="784"/>
    </location>
</feature>
<dbReference type="Gene3D" id="1.20.120.350">
    <property type="entry name" value="Voltage-gated potassium channels. Chain C"/>
    <property type="match status" value="1"/>
</dbReference>
<dbReference type="AlphaFoldDB" id="A0AAD7X7K5"/>
<dbReference type="Pfam" id="PF00520">
    <property type="entry name" value="Ion_trans"/>
    <property type="match status" value="1"/>
</dbReference>
<dbReference type="InterPro" id="IPR005821">
    <property type="entry name" value="Ion_trans_dom"/>
</dbReference>
<keyword evidence="9" id="KW-0406">Ion transport</keyword>
<feature type="compositionally biased region" description="Basic and acidic residues" evidence="13">
    <location>
        <begin position="720"/>
        <end position="737"/>
    </location>
</feature>
<feature type="domain" description="Ion transport" evidence="15">
    <location>
        <begin position="69"/>
        <end position="236"/>
    </location>
</feature>
<feature type="compositionally biased region" description="Low complexity" evidence="13">
    <location>
        <begin position="631"/>
        <end position="649"/>
    </location>
</feature>
<name>A0AAD7X7K5_9APHY</name>
<dbReference type="InterPro" id="IPR028325">
    <property type="entry name" value="VG_K_chnl"/>
</dbReference>
<evidence type="ECO:0000256" key="10">
    <source>
        <dbReference type="ARBA" id="ARBA00023136"/>
    </source>
</evidence>
<feature type="transmembrane region" description="Helical" evidence="14">
    <location>
        <begin position="66"/>
        <end position="87"/>
    </location>
</feature>
<keyword evidence="7" id="KW-0630">Potassium</keyword>
<evidence type="ECO:0000256" key="8">
    <source>
        <dbReference type="ARBA" id="ARBA00022989"/>
    </source>
</evidence>
<evidence type="ECO:0000256" key="2">
    <source>
        <dbReference type="ARBA" id="ARBA00022448"/>
    </source>
</evidence>
<evidence type="ECO:0000313" key="16">
    <source>
        <dbReference type="EMBL" id="KAJ8463502.1"/>
    </source>
</evidence>
<keyword evidence="2" id="KW-0813">Transport</keyword>
<reference evidence="16" key="1">
    <citation type="submission" date="2022-11" db="EMBL/GenBank/DDBJ databases">
        <title>Genome Sequence of Cubamyces cubensis.</title>
        <authorList>
            <person name="Buettner E."/>
        </authorList>
    </citation>
    <scope>NUCLEOTIDE SEQUENCE</scope>
    <source>
        <strain evidence="16">MPL-01</strain>
    </source>
</reference>
<evidence type="ECO:0000259" key="15">
    <source>
        <dbReference type="Pfam" id="PF00520"/>
    </source>
</evidence>
<dbReference type="PRINTS" id="PR00169">
    <property type="entry name" value="KCHANNEL"/>
</dbReference>
<evidence type="ECO:0000256" key="1">
    <source>
        <dbReference type="ARBA" id="ARBA00004141"/>
    </source>
</evidence>
<evidence type="ECO:0000256" key="4">
    <source>
        <dbReference type="ARBA" id="ARBA00022692"/>
    </source>
</evidence>
<evidence type="ECO:0000313" key="17">
    <source>
        <dbReference type="Proteomes" id="UP001215151"/>
    </source>
</evidence>
<evidence type="ECO:0000256" key="11">
    <source>
        <dbReference type="ARBA" id="ARBA00023303"/>
    </source>
</evidence>
<evidence type="ECO:0000256" key="14">
    <source>
        <dbReference type="SAM" id="Phobius"/>
    </source>
</evidence>
<comment type="caution">
    <text evidence="16">The sequence shown here is derived from an EMBL/GenBank/DDBJ whole genome shotgun (WGS) entry which is preliminary data.</text>
</comment>